<feature type="region of interest" description="Disordered" evidence="1">
    <location>
        <begin position="1"/>
        <end position="29"/>
    </location>
</feature>
<keyword evidence="3" id="KW-1185">Reference proteome</keyword>
<reference evidence="2" key="1">
    <citation type="submission" date="2020-03" db="EMBL/GenBank/DDBJ databases">
        <authorList>
            <person name="Weist P."/>
        </authorList>
    </citation>
    <scope>NUCLEOTIDE SEQUENCE</scope>
</reference>
<evidence type="ECO:0000256" key="1">
    <source>
        <dbReference type="SAM" id="MobiDB-lite"/>
    </source>
</evidence>
<proteinExistence type="predicted"/>
<name>A0A9N7Y8M7_PLEPL</name>
<comment type="caution">
    <text evidence="2">The sequence shown here is derived from an EMBL/GenBank/DDBJ whole genome shotgun (WGS) entry which is preliminary data.</text>
</comment>
<evidence type="ECO:0000313" key="3">
    <source>
        <dbReference type="Proteomes" id="UP001153269"/>
    </source>
</evidence>
<dbReference type="EMBL" id="CADEAL010000224">
    <property type="protein sequence ID" value="CAB1416688.1"/>
    <property type="molecule type" value="Genomic_DNA"/>
</dbReference>
<dbReference type="Proteomes" id="UP001153269">
    <property type="component" value="Unassembled WGS sequence"/>
</dbReference>
<sequence>MSPERLAAASPIQSDRALGQMIGSDGAENTRIGKVLIEQQQEEEEEEWGLLWFSTTLENRAPPRNVANQSDPQ</sequence>
<dbReference type="AlphaFoldDB" id="A0A9N7Y8M7"/>
<gene>
    <name evidence="2" type="ORF">PLEPLA_LOCUS4479</name>
</gene>
<organism evidence="2 3">
    <name type="scientific">Pleuronectes platessa</name>
    <name type="common">European plaice</name>
    <dbReference type="NCBI Taxonomy" id="8262"/>
    <lineage>
        <taxon>Eukaryota</taxon>
        <taxon>Metazoa</taxon>
        <taxon>Chordata</taxon>
        <taxon>Craniata</taxon>
        <taxon>Vertebrata</taxon>
        <taxon>Euteleostomi</taxon>
        <taxon>Actinopterygii</taxon>
        <taxon>Neopterygii</taxon>
        <taxon>Teleostei</taxon>
        <taxon>Neoteleostei</taxon>
        <taxon>Acanthomorphata</taxon>
        <taxon>Carangaria</taxon>
        <taxon>Pleuronectiformes</taxon>
        <taxon>Pleuronectoidei</taxon>
        <taxon>Pleuronectidae</taxon>
        <taxon>Pleuronectes</taxon>
    </lineage>
</organism>
<accession>A0A9N7Y8M7</accession>
<protein>
    <submittedName>
        <fullName evidence="2">Uncharacterized protein</fullName>
    </submittedName>
</protein>
<evidence type="ECO:0000313" key="2">
    <source>
        <dbReference type="EMBL" id="CAB1416688.1"/>
    </source>
</evidence>